<dbReference type="Proteomes" id="UP000013520">
    <property type="component" value="Chromosome"/>
</dbReference>
<dbReference type="RefSeq" id="WP_006520407.1">
    <property type="nucleotide sequence ID" value="NC_021184.1"/>
</dbReference>
<keyword evidence="5" id="KW-1185">Reference proteome</keyword>
<gene>
    <name evidence="4" type="ORF">Desgi_3695</name>
</gene>
<evidence type="ECO:0000313" key="4">
    <source>
        <dbReference type="EMBL" id="AGL03017.1"/>
    </source>
</evidence>
<feature type="domain" description="CBS" evidence="3">
    <location>
        <begin position="119"/>
        <end position="176"/>
    </location>
</feature>
<dbReference type="CDD" id="cd02205">
    <property type="entry name" value="CBS_pair_SF"/>
    <property type="match status" value="1"/>
</dbReference>
<reference evidence="4 5" key="1">
    <citation type="submission" date="2012-01" db="EMBL/GenBank/DDBJ databases">
        <title>Complete sequence of Desulfotomaculum gibsoniae DSM 7213.</title>
        <authorList>
            <consortium name="US DOE Joint Genome Institute"/>
            <person name="Lucas S."/>
            <person name="Han J."/>
            <person name="Lapidus A."/>
            <person name="Cheng J.-F."/>
            <person name="Goodwin L."/>
            <person name="Pitluck S."/>
            <person name="Peters L."/>
            <person name="Ovchinnikova G."/>
            <person name="Teshima H."/>
            <person name="Detter J.C."/>
            <person name="Han C."/>
            <person name="Tapia R."/>
            <person name="Land M."/>
            <person name="Hauser L."/>
            <person name="Kyrpides N."/>
            <person name="Ivanova N."/>
            <person name="Pagani I."/>
            <person name="Parshina S."/>
            <person name="Plugge C."/>
            <person name="Muyzer G."/>
            <person name="Kuever J."/>
            <person name="Ivanova A."/>
            <person name="Nazina T."/>
            <person name="Klenk H.-P."/>
            <person name="Brambilla E."/>
            <person name="Spring S."/>
            <person name="Stams A.F."/>
            <person name="Woyke T."/>
        </authorList>
    </citation>
    <scope>NUCLEOTIDE SEQUENCE [LARGE SCALE GENOMIC DNA]</scope>
    <source>
        <strain evidence="4 5">DSM 7213</strain>
    </source>
</reference>
<sequence>MKNPYEKKVQDIMIPMYDYPTVSAKATLKDAVQVLMNAYNPQKNKPRTGRQCVFVVENNEMVGIFGINELLAAIEPHHVKGTIFGGTKGYNVWAMPVFWEGLFTERCAEVTNKQVIEYMRPIESYVDIKDTLLKAAYFMIQNNIDDVAVKDKGRIVGMIRRADLFKEITRLMISDVQMPNTADPNTMPYMGNLAVDTKSM</sequence>
<dbReference type="PANTHER" id="PTHR43080:SF2">
    <property type="entry name" value="CBS DOMAIN-CONTAINING PROTEIN"/>
    <property type="match status" value="1"/>
</dbReference>
<feature type="domain" description="CBS" evidence="3">
    <location>
        <begin position="13"/>
        <end position="81"/>
    </location>
</feature>
<proteinExistence type="predicted"/>
<dbReference type="Pfam" id="PF00571">
    <property type="entry name" value="CBS"/>
    <property type="match status" value="2"/>
</dbReference>
<evidence type="ECO:0000259" key="3">
    <source>
        <dbReference type="PROSITE" id="PS51371"/>
    </source>
</evidence>
<dbReference type="PANTHER" id="PTHR43080">
    <property type="entry name" value="CBS DOMAIN-CONTAINING PROTEIN CBSX3, MITOCHONDRIAL"/>
    <property type="match status" value="1"/>
</dbReference>
<dbReference type="EMBL" id="CP003273">
    <property type="protein sequence ID" value="AGL03017.1"/>
    <property type="molecule type" value="Genomic_DNA"/>
</dbReference>
<dbReference type="SUPFAM" id="SSF54631">
    <property type="entry name" value="CBS-domain pair"/>
    <property type="match status" value="1"/>
</dbReference>
<keyword evidence="1 2" id="KW-0129">CBS domain</keyword>
<evidence type="ECO:0000256" key="1">
    <source>
        <dbReference type="ARBA" id="ARBA00023122"/>
    </source>
</evidence>
<dbReference type="OrthoDB" id="1806071at2"/>
<dbReference type="InterPro" id="IPR046342">
    <property type="entry name" value="CBS_dom_sf"/>
</dbReference>
<dbReference type="KEGG" id="dgi:Desgi_3695"/>
<dbReference type="AlphaFoldDB" id="R4KN89"/>
<organism evidence="4 5">
    <name type="scientific">Desulfoscipio gibsoniae DSM 7213</name>
    <dbReference type="NCBI Taxonomy" id="767817"/>
    <lineage>
        <taxon>Bacteria</taxon>
        <taxon>Bacillati</taxon>
        <taxon>Bacillota</taxon>
        <taxon>Clostridia</taxon>
        <taxon>Eubacteriales</taxon>
        <taxon>Desulfallaceae</taxon>
        <taxon>Desulfoscipio</taxon>
    </lineage>
</organism>
<dbReference type="InterPro" id="IPR051257">
    <property type="entry name" value="Diverse_CBS-Domain"/>
</dbReference>
<dbReference type="STRING" id="767817.Desgi_3695"/>
<evidence type="ECO:0000313" key="5">
    <source>
        <dbReference type="Proteomes" id="UP000013520"/>
    </source>
</evidence>
<protein>
    <submittedName>
        <fullName evidence="4">Putative transcriptional regulator, contains C-terminal CBS domains</fullName>
    </submittedName>
</protein>
<name>R4KN89_9FIRM</name>
<dbReference type="PROSITE" id="PS51371">
    <property type="entry name" value="CBS"/>
    <property type="match status" value="2"/>
</dbReference>
<evidence type="ECO:0000256" key="2">
    <source>
        <dbReference type="PROSITE-ProRule" id="PRU00703"/>
    </source>
</evidence>
<dbReference type="Gene3D" id="3.10.580.10">
    <property type="entry name" value="CBS-domain"/>
    <property type="match status" value="1"/>
</dbReference>
<dbReference type="HOGENOM" id="CLU_040681_8_1_9"/>
<dbReference type="eggNOG" id="COG0517">
    <property type="taxonomic scope" value="Bacteria"/>
</dbReference>
<dbReference type="InterPro" id="IPR000644">
    <property type="entry name" value="CBS_dom"/>
</dbReference>
<accession>R4KN89</accession>